<dbReference type="AlphaFoldDB" id="A0A1F7U208"/>
<dbReference type="Proteomes" id="UP000177097">
    <property type="component" value="Unassembled WGS sequence"/>
</dbReference>
<gene>
    <name evidence="1" type="ORF">A3C17_01970</name>
</gene>
<evidence type="ECO:0000313" key="1">
    <source>
        <dbReference type="EMBL" id="OGL71858.1"/>
    </source>
</evidence>
<evidence type="ECO:0000313" key="2">
    <source>
        <dbReference type="Proteomes" id="UP000177097"/>
    </source>
</evidence>
<proteinExistence type="predicted"/>
<organism evidence="1 2">
    <name type="scientific">Candidatus Uhrbacteria bacterium RIFCSPHIGHO2_02_FULL_53_13</name>
    <dbReference type="NCBI Taxonomy" id="1802389"/>
    <lineage>
        <taxon>Bacteria</taxon>
        <taxon>Candidatus Uhriibacteriota</taxon>
    </lineage>
</organism>
<dbReference type="EMBL" id="MGDX01000005">
    <property type="protein sequence ID" value="OGL71858.1"/>
    <property type="molecule type" value="Genomic_DNA"/>
</dbReference>
<comment type="caution">
    <text evidence="1">The sequence shown here is derived from an EMBL/GenBank/DDBJ whole genome shotgun (WGS) entry which is preliminary data.</text>
</comment>
<reference evidence="1 2" key="1">
    <citation type="journal article" date="2016" name="Nat. Commun.">
        <title>Thousands of microbial genomes shed light on interconnected biogeochemical processes in an aquifer system.</title>
        <authorList>
            <person name="Anantharaman K."/>
            <person name="Brown C.T."/>
            <person name="Hug L.A."/>
            <person name="Sharon I."/>
            <person name="Castelle C.J."/>
            <person name="Probst A.J."/>
            <person name="Thomas B.C."/>
            <person name="Singh A."/>
            <person name="Wilkins M.J."/>
            <person name="Karaoz U."/>
            <person name="Brodie E.L."/>
            <person name="Williams K.H."/>
            <person name="Hubbard S.S."/>
            <person name="Banfield J.F."/>
        </authorList>
    </citation>
    <scope>NUCLEOTIDE SEQUENCE [LARGE SCALE GENOMIC DNA]</scope>
</reference>
<sequence>MKEDLAFLKRDEICRSAKRKNHRGIRRYLEDFFSLQSKEFACFMDDGVLFHSVMTIVAISDKRPNSANFGTMSTYPLNVPVLSVNRSIRIGVKKHEMQPILGHSAPSLCVFLGAMLNTPANSESHVRAVLPLFSTLK</sequence>
<protein>
    <submittedName>
        <fullName evidence="1">Uncharacterized protein</fullName>
    </submittedName>
</protein>
<accession>A0A1F7U208</accession>
<name>A0A1F7U208_9BACT</name>